<dbReference type="EMBL" id="FAXA01000469">
    <property type="protein sequence ID" value="CUV03735.1"/>
    <property type="molecule type" value="Genomic_DNA"/>
</dbReference>
<evidence type="ECO:0000313" key="1">
    <source>
        <dbReference type="EMBL" id="CUV03735.1"/>
    </source>
</evidence>
<accession>A0A160VDI2</accession>
<reference evidence="1" key="1">
    <citation type="submission" date="2015-10" db="EMBL/GenBank/DDBJ databases">
        <authorList>
            <person name="Gilbert D.G."/>
        </authorList>
    </citation>
    <scope>NUCLEOTIDE SEQUENCE</scope>
</reference>
<protein>
    <submittedName>
        <fullName evidence="1">Uncharacterized protein</fullName>
    </submittedName>
</protein>
<gene>
    <name evidence="1" type="ORF">MGWOODY_Clf891</name>
</gene>
<organism evidence="1">
    <name type="scientific">hydrothermal vent metagenome</name>
    <dbReference type="NCBI Taxonomy" id="652676"/>
    <lineage>
        <taxon>unclassified sequences</taxon>
        <taxon>metagenomes</taxon>
        <taxon>ecological metagenomes</taxon>
    </lineage>
</organism>
<proteinExistence type="predicted"/>
<dbReference type="AlphaFoldDB" id="A0A160VDI2"/>
<sequence>MIHRNGKYGIVQIDGLNRVSLGIFYRYFHLYPNPLRLGS</sequence>
<name>A0A160VDI2_9ZZZZ</name>